<protein>
    <submittedName>
        <fullName evidence="1">Major facilitator superfamily domain-containing protein</fullName>
    </submittedName>
</protein>
<gene>
    <name evidence="1" type="ORF">F4821DRAFT_265080</name>
</gene>
<dbReference type="Proteomes" id="UP001497680">
    <property type="component" value="Unassembled WGS sequence"/>
</dbReference>
<sequence length="505" mass="55925">MAIPFDKKTTPSENVIQPIDSIRVGEQKPHSDLSDDDAERGAAAALAGYIPGTTAEKKLVRKIDLILLPALWWLYILAYLDRGNVANAKAAGLTKSLNLNDADYSLIVSIFFVGYSVFEVPSNLLLNKIRPALYLSVIMAIWGTCVAAISSVRSSKELLIGRFFLGFIEAGVFPGSLYLLTCWYKKEEVGKRFSIFYTSGCIAPALGGIMAGAILSHMDGVRGWEGWRWLFLIEGVVTVGFAVMFYFILVDYPQTTKKFFTAEECQLAYVRVLHDRQTNAAANSERLTPWQSLWAVLCDFKSYAFLVLYLLDSTATSISYFIPSTLTTMGYTSITAQWMTVPIWFSGAAIMVILSTSSDRYRERRWHITGCMTLGFICSIVLVTVSNVKAHYAMLCLYIGGIYTAIALILNWTSESMALPDQKRSVALAFVNSFGNLAIIWGSRLWISAESPKYTTGFTAVGAMTGASALIAASIPILFKFLPKEPATKAERDLIRRQAEHENAR</sequence>
<reference evidence="1 2" key="1">
    <citation type="journal article" date="2022" name="New Phytol.">
        <title>Ecological generalism drives hyperdiversity of secondary metabolite gene clusters in xylarialean endophytes.</title>
        <authorList>
            <person name="Franco M.E.E."/>
            <person name="Wisecaver J.H."/>
            <person name="Arnold A.E."/>
            <person name="Ju Y.M."/>
            <person name="Slot J.C."/>
            <person name="Ahrendt S."/>
            <person name="Moore L.P."/>
            <person name="Eastman K.E."/>
            <person name="Scott K."/>
            <person name="Konkel Z."/>
            <person name="Mondo S.J."/>
            <person name="Kuo A."/>
            <person name="Hayes R.D."/>
            <person name="Haridas S."/>
            <person name="Andreopoulos B."/>
            <person name="Riley R."/>
            <person name="LaButti K."/>
            <person name="Pangilinan J."/>
            <person name="Lipzen A."/>
            <person name="Amirebrahimi M."/>
            <person name="Yan J."/>
            <person name="Adam C."/>
            <person name="Keymanesh K."/>
            <person name="Ng V."/>
            <person name="Louie K."/>
            <person name="Northen T."/>
            <person name="Drula E."/>
            <person name="Henrissat B."/>
            <person name="Hsieh H.M."/>
            <person name="Youens-Clark K."/>
            <person name="Lutzoni F."/>
            <person name="Miadlikowska J."/>
            <person name="Eastwood D.C."/>
            <person name="Hamelin R.C."/>
            <person name="Grigoriev I.V."/>
            <person name="U'Ren J.M."/>
        </authorList>
    </citation>
    <scope>NUCLEOTIDE SEQUENCE [LARGE SCALE GENOMIC DNA]</scope>
    <source>
        <strain evidence="1 2">ER1909</strain>
    </source>
</reference>
<evidence type="ECO:0000313" key="2">
    <source>
        <dbReference type="Proteomes" id="UP001497680"/>
    </source>
</evidence>
<name>A0ACC0CLL0_9PEZI</name>
<accession>A0ACC0CLL0</accession>
<keyword evidence="2" id="KW-1185">Reference proteome</keyword>
<dbReference type="EMBL" id="MU394401">
    <property type="protein sequence ID" value="KAI6081273.1"/>
    <property type="molecule type" value="Genomic_DNA"/>
</dbReference>
<proteinExistence type="predicted"/>
<comment type="caution">
    <text evidence="1">The sequence shown here is derived from an EMBL/GenBank/DDBJ whole genome shotgun (WGS) entry which is preliminary data.</text>
</comment>
<evidence type="ECO:0000313" key="1">
    <source>
        <dbReference type="EMBL" id="KAI6081273.1"/>
    </source>
</evidence>
<organism evidence="1 2">
    <name type="scientific">Hypoxylon rubiginosum</name>
    <dbReference type="NCBI Taxonomy" id="110542"/>
    <lineage>
        <taxon>Eukaryota</taxon>
        <taxon>Fungi</taxon>
        <taxon>Dikarya</taxon>
        <taxon>Ascomycota</taxon>
        <taxon>Pezizomycotina</taxon>
        <taxon>Sordariomycetes</taxon>
        <taxon>Xylariomycetidae</taxon>
        <taxon>Xylariales</taxon>
        <taxon>Hypoxylaceae</taxon>
        <taxon>Hypoxylon</taxon>
    </lineage>
</organism>